<feature type="compositionally biased region" description="Basic residues" evidence="1">
    <location>
        <begin position="72"/>
        <end position="86"/>
    </location>
</feature>
<evidence type="ECO:0000313" key="3">
    <source>
        <dbReference type="Proteomes" id="UP000824890"/>
    </source>
</evidence>
<comment type="caution">
    <text evidence="2">The sequence shown here is derived from an EMBL/GenBank/DDBJ whole genome shotgun (WGS) entry which is preliminary data.</text>
</comment>
<evidence type="ECO:0000256" key="1">
    <source>
        <dbReference type="SAM" id="MobiDB-lite"/>
    </source>
</evidence>
<proteinExistence type="predicted"/>
<dbReference type="EMBL" id="JAGKQM010000018">
    <property type="protein sequence ID" value="KAH0865905.1"/>
    <property type="molecule type" value="Genomic_DNA"/>
</dbReference>
<accession>A0ABQ7YFN6</accession>
<reference evidence="2 3" key="1">
    <citation type="submission" date="2021-05" db="EMBL/GenBank/DDBJ databases">
        <title>Genome Assembly of Synthetic Allotetraploid Brassica napus Reveals Homoeologous Exchanges between Subgenomes.</title>
        <authorList>
            <person name="Davis J.T."/>
        </authorList>
    </citation>
    <scope>NUCLEOTIDE SEQUENCE [LARGE SCALE GENOMIC DNA]</scope>
    <source>
        <strain evidence="3">cv. Da-Ae</strain>
        <tissue evidence="2">Seedling</tissue>
    </source>
</reference>
<sequence>MHVAAFSDSRQRSRGKFGISMISFFHRTLGSANRKKECERERKRERRFPTRFAGPNQCPHWSLPWRFFREQQRKKKKTTKPTKRKKKEESFRSKLLESLWGRRQNHSLGKTSYPLYVNVYYQHLHMNQRRDLGFSF</sequence>
<feature type="region of interest" description="Disordered" evidence="1">
    <location>
        <begin position="31"/>
        <end position="55"/>
    </location>
</feature>
<protein>
    <submittedName>
        <fullName evidence="2">Uncharacterized protein</fullName>
    </submittedName>
</protein>
<gene>
    <name evidence="2" type="ORF">HID58_083116</name>
</gene>
<dbReference type="Proteomes" id="UP000824890">
    <property type="component" value="Unassembled WGS sequence"/>
</dbReference>
<keyword evidence="3" id="KW-1185">Reference proteome</keyword>
<name>A0ABQ7YFN6_BRANA</name>
<evidence type="ECO:0000313" key="2">
    <source>
        <dbReference type="EMBL" id="KAH0865905.1"/>
    </source>
</evidence>
<organism evidence="2 3">
    <name type="scientific">Brassica napus</name>
    <name type="common">Rape</name>
    <dbReference type="NCBI Taxonomy" id="3708"/>
    <lineage>
        <taxon>Eukaryota</taxon>
        <taxon>Viridiplantae</taxon>
        <taxon>Streptophyta</taxon>
        <taxon>Embryophyta</taxon>
        <taxon>Tracheophyta</taxon>
        <taxon>Spermatophyta</taxon>
        <taxon>Magnoliopsida</taxon>
        <taxon>eudicotyledons</taxon>
        <taxon>Gunneridae</taxon>
        <taxon>Pentapetalae</taxon>
        <taxon>rosids</taxon>
        <taxon>malvids</taxon>
        <taxon>Brassicales</taxon>
        <taxon>Brassicaceae</taxon>
        <taxon>Brassiceae</taxon>
        <taxon>Brassica</taxon>
    </lineage>
</organism>
<feature type="region of interest" description="Disordered" evidence="1">
    <location>
        <begin position="71"/>
        <end position="91"/>
    </location>
</feature>